<dbReference type="Gene3D" id="3.30.40.10">
    <property type="entry name" value="Zinc/RING finger domain, C3HC4 (zinc finger)"/>
    <property type="match status" value="1"/>
</dbReference>
<dbReference type="PANTHER" id="PTHR10131:SF94">
    <property type="entry name" value="TNF RECEPTOR-ASSOCIATED FACTOR 4"/>
    <property type="match status" value="1"/>
</dbReference>
<evidence type="ECO:0000256" key="4">
    <source>
        <dbReference type="PROSITE-ProRule" id="PRU00175"/>
    </source>
</evidence>
<keyword evidence="2 4" id="KW-0863">Zinc-finger</keyword>
<proteinExistence type="predicted"/>
<dbReference type="InterPro" id="IPR027370">
    <property type="entry name" value="Znf-RING_euk"/>
</dbReference>
<evidence type="ECO:0000256" key="2">
    <source>
        <dbReference type="ARBA" id="ARBA00022771"/>
    </source>
</evidence>
<dbReference type="STRING" id="984487.A0A1E4SR56"/>
<evidence type="ECO:0000313" key="6">
    <source>
        <dbReference type="EMBL" id="ODV81978.1"/>
    </source>
</evidence>
<evidence type="ECO:0000313" key="7">
    <source>
        <dbReference type="Proteomes" id="UP000094285"/>
    </source>
</evidence>
<reference evidence="7" key="1">
    <citation type="submission" date="2016-05" db="EMBL/GenBank/DDBJ databases">
        <title>Comparative genomics of biotechnologically important yeasts.</title>
        <authorList>
            <consortium name="DOE Joint Genome Institute"/>
            <person name="Riley R."/>
            <person name="Haridas S."/>
            <person name="Wolfe K.H."/>
            <person name="Lopes M.R."/>
            <person name="Hittinger C.T."/>
            <person name="Goker M."/>
            <person name="Salamov A."/>
            <person name="Wisecaver J."/>
            <person name="Long T.M."/>
            <person name="Aerts A.L."/>
            <person name="Barry K."/>
            <person name="Choi C."/>
            <person name="Clum A."/>
            <person name="Coughlan A.Y."/>
            <person name="Deshpande S."/>
            <person name="Douglass A.P."/>
            <person name="Hanson S.J."/>
            <person name="Klenk H.-P."/>
            <person name="Labutti K."/>
            <person name="Lapidus A."/>
            <person name="Lindquist E."/>
            <person name="Lipzen A."/>
            <person name="Meier-Kolthoff J.P."/>
            <person name="Ohm R.A."/>
            <person name="Otillar R.P."/>
            <person name="Pangilinan J."/>
            <person name="Peng Y."/>
            <person name="Rokas A."/>
            <person name="Rosa C.A."/>
            <person name="Scheuner C."/>
            <person name="Sibirny A.A."/>
            <person name="Slot J.C."/>
            <person name="Stielow J.B."/>
            <person name="Sun H."/>
            <person name="Kurtzman C.P."/>
            <person name="Blackwell M."/>
            <person name="Grigoriev I.V."/>
            <person name="Jeffries T.W."/>
        </authorList>
    </citation>
    <scope>NUCLEOTIDE SEQUENCE [LARGE SCALE GENOMIC DNA]</scope>
    <source>
        <strain evidence="7">NRRL Y-17324</strain>
    </source>
</reference>
<gene>
    <name evidence="6" type="ORF">CANTADRAFT_43419</name>
</gene>
<organism evidence="6 7">
    <name type="scientific">Suhomyces tanzawaensis NRRL Y-17324</name>
    <dbReference type="NCBI Taxonomy" id="984487"/>
    <lineage>
        <taxon>Eukaryota</taxon>
        <taxon>Fungi</taxon>
        <taxon>Dikarya</taxon>
        <taxon>Ascomycota</taxon>
        <taxon>Saccharomycotina</taxon>
        <taxon>Pichiomycetes</taxon>
        <taxon>Debaryomycetaceae</taxon>
        <taxon>Suhomyces</taxon>
    </lineage>
</organism>
<evidence type="ECO:0000256" key="3">
    <source>
        <dbReference type="ARBA" id="ARBA00022833"/>
    </source>
</evidence>
<evidence type="ECO:0000259" key="5">
    <source>
        <dbReference type="PROSITE" id="PS50089"/>
    </source>
</evidence>
<name>A0A1E4SR56_9ASCO</name>
<keyword evidence="3" id="KW-0862">Zinc</keyword>
<evidence type="ECO:0000256" key="1">
    <source>
        <dbReference type="ARBA" id="ARBA00022723"/>
    </source>
</evidence>
<dbReference type="InterPro" id="IPR013083">
    <property type="entry name" value="Znf_RING/FYVE/PHD"/>
</dbReference>
<dbReference type="SMART" id="SM00184">
    <property type="entry name" value="RING"/>
    <property type="match status" value="1"/>
</dbReference>
<dbReference type="SUPFAM" id="SSF57850">
    <property type="entry name" value="RING/U-box"/>
    <property type="match status" value="1"/>
</dbReference>
<sequence>MEKLAINSSDSVAKYNDSIEIDSYLTSFNLVDKDDKPDIRNVRYKSSTEHLNCPICQQPFIDPLTTVCGHTFCKDCIFECLKMSNRYETTSELSGCCPLDRTPLSCSNTNDLFPTPLLITNLIDDLKVHCLNNERGCDWEGSRWEVEHHVLVDCGYTGVKCNGVREEGQVCHLVVERRHLDEEHECIHKIISCNFCKQKTTKITQDTHLNEECLLNYQTCELCLNDMIPLKNLEKHQENCSKIGHVKCPAHEIGCKFIGNNETSLEIHLQSNNCQLNQFLPFYNKLNDKVESLTHENGFLQRQINKILDSIIQGKITNLGYNEAIEEINKYGIDDQDKLVYLNFEIDRLKFEIDEKLLPFMNKEKNNERENMMNNLINDNFMMREDLNLQRMLINSLRKQLQFLLFARRGGMMPGTNIAGPYGVNGSGIPNPASDDLNDLLDISSTTSSEERLNLKL</sequence>
<dbReference type="GeneID" id="30983092"/>
<dbReference type="InterPro" id="IPR001841">
    <property type="entry name" value="Znf_RING"/>
</dbReference>
<dbReference type="AlphaFoldDB" id="A0A1E4SR56"/>
<dbReference type="PROSITE" id="PS50089">
    <property type="entry name" value="ZF_RING_2"/>
    <property type="match status" value="1"/>
</dbReference>
<dbReference type="GO" id="GO:0008270">
    <property type="term" value="F:zinc ion binding"/>
    <property type="evidence" value="ECO:0007669"/>
    <property type="project" value="UniProtKB-KW"/>
</dbReference>
<dbReference type="SUPFAM" id="SSF49599">
    <property type="entry name" value="TRAF domain-like"/>
    <property type="match status" value="1"/>
</dbReference>
<dbReference type="OrthoDB" id="1630758at2759"/>
<keyword evidence="1" id="KW-0479">Metal-binding</keyword>
<dbReference type="EMBL" id="KV453909">
    <property type="protein sequence ID" value="ODV81978.1"/>
    <property type="molecule type" value="Genomic_DNA"/>
</dbReference>
<protein>
    <recommendedName>
        <fullName evidence="5">RING-type domain-containing protein</fullName>
    </recommendedName>
</protein>
<dbReference type="PANTHER" id="PTHR10131">
    <property type="entry name" value="TNF RECEPTOR ASSOCIATED FACTOR"/>
    <property type="match status" value="1"/>
</dbReference>
<accession>A0A1E4SR56</accession>
<dbReference type="RefSeq" id="XP_020067100.1">
    <property type="nucleotide sequence ID" value="XM_020208956.1"/>
</dbReference>
<dbReference type="Proteomes" id="UP000094285">
    <property type="component" value="Unassembled WGS sequence"/>
</dbReference>
<dbReference type="PROSITE" id="PS00518">
    <property type="entry name" value="ZF_RING_1"/>
    <property type="match status" value="1"/>
</dbReference>
<keyword evidence="7" id="KW-1185">Reference proteome</keyword>
<dbReference type="Pfam" id="PF13445">
    <property type="entry name" value="zf-RING_UBOX"/>
    <property type="match status" value="1"/>
</dbReference>
<feature type="domain" description="RING-type" evidence="5">
    <location>
        <begin position="53"/>
        <end position="101"/>
    </location>
</feature>
<dbReference type="InterPro" id="IPR017907">
    <property type="entry name" value="Znf_RING_CS"/>
</dbReference>